<keyword evidence="14" id="KW-0449">Lipoprotein</keyword>
<feature type="disulfide bond" evidence="15">
    <location>
        <begin position="33"/>
        <end position="64"/>
    </location>
</feature>
<evidence type="ECO:0000256" key="6">
    <source>
        <dbReference type="ARBA" id="ARBA00022617"/>
    </source>
</evidence>
<evidence type="ECO:0000256" key="17">
    <source>
        <dbReference type="SAM" id="Phobius"/>
    </source>
</evidence>
<feature type="binding site" description="axial binding residue" evidence="15">
    <location>
        <position position="47"/>
    </location>
    <ligand>
        <name>heme</name>
        <dbReference type="ChEBI" id="CHEBI:30413"/>
    </ligand>
    <ligandPart>
        <name>Fe</name>
        <dbReference type="ChEBI" id="CHEBI:18248"/>
    </ligandPart>
</feature>
<dbReference type="EMBL" id="SOZJ01000007">
    <property type="protein sequence ID" value="TGJ64657.1"/>
    <property type="molecule type" value="Genomic_DNA"/>
</dbReference>
<dbReference type="Pfam" id="PF05730">
    <property type="entry name" value="CFEM"/>
    <property type="match status" value="1"/>
</dbReference>
<evidence type="ECO:0000256" key="15">
    <source>
        <dbReference type="PROSITE-ProRule" id="PRU01356"/>
    </source>
</evidence>
<feature type="chain" id="PRO_5034730151" description="CFEM domain-containing protein" evidence="18">
    <location>
        <begin position="20"/>
        <end position="222"/>
    </location>
</feature>
<keyword evidence="17" id="KW-1133">Transmembrane helix</keyword>
<comment type="subcellular location">
    <subcellularLocation>
        <location evidence="1">Cell membrane</location>
        <topology evidence="1">Lipid-anchor</topology>
        <topology evidence="1">GPI-anchor</topology>
    </subcellularLocation>
    <subcellularLocation>
        <location evidence="2">Secreted</location>
    </subcellularLocation>
</comment>
<evidence type="ECO:0000313" key="20">
    <source>
        <dbReference type="EMBL" id="TGJ64657.1"/>
    </source>
</evidence>
<dbReference type="GO" id="GO:0005576">
    <property type="term" value="C:extracellular region"/>
    <property type="evidence" value="ECO:0007669"/>
    <property type="project" value="UniProtKB-SubCell"/>
</dbReference>
<reference evidence="20 21" key="1">
    <citation type="submission" date="2019-03" db="EMBL/GenBank/DDBJ databases">
        <title>Nematode-trapping fungi genome.</title>
        <authorList>
            <person name="Vidal-Diez De Ulzurrun G."/>
        </authorList>
    </citation>
    <scope>NUCLEOTIDE SEQUENCE [LARGE SCALE GENOMIC DNA]</scope>
    <source>
        <strain evidence="20 21">TWF154</strain>
    </source>
</reference>
<dbReference type="GO" id="GO:0098552">
    <property type="term" value="C:side of membrane"/>
    <property type="evidence" value="ECO:0007669"/>
    <property type="project" value="UniProtKB-KW"/>
</dbReference>
<accession>A0A8H2DQ02</accession>
<keyword evidence="6 15" id="KW-0349">Heme</keyword>
<keyword evidence="8 15" id="KW-0479">Metal-binding</keyword>
<evidence type="ECO:0000256" key="5">
    <source>
        <dbReference type="ARBA" id="ARBA00022525"/>
    </source>
</evidence>
<keyword evidence="11 17" id="KW-0472">Membrane</keyword>
<evidence type="ECO:0000259" key="19">
    <source>
        <dbReference type="PROSITE" id="PS52012"/>
    </source>
</evidence>
<dbReference type="InterPro" id="IPR008427">
    <property type="entry name" value="Extracellular_membr_CFEM_dom"/>
</dbReference>
<gene>
    <name evidence="20" type="ORF">EYR41_010698</name>
</gene>
<name>A0A8H2DQ02_ORBOL</name>
<dbReference type="Proteomes" id="UP000297595">
    <property type="component" value="Unassembled WGS sequence"/>
</dbReference>
<dbReference type="PANTHER" id="PTHR37928:SF2">
    <property type="entry name" value="GPI ANCHORED CFEM DOMAIN PROTEIN (AFU_ORTHOLOGUE AFUA_6G10580)"/>
    <property type="match status" value="1"/>
</dbReference>
<organism evidence="20 21">
    <name type="scientific">Orbilia oligospora</name>
    <name type="common">Nematode-trapping fungus</name>
    <name type="synonym">Arthrobotrys oligospora</name>
    <dbReference type="NCBI Taxonomy" id="2813651"/>
    <lineage>
        <taxon>Eukaryota</taxon>
        <taxon>Fungi</taxon>
        <taxon>Dikarya</taxon>
        <taxon>Ascomycota</taxon>
        <taxon>Pezizomycotina</taxon>
        <taxon>Orbiliomycetes</taxon>
        <taxon>Orbiliales</taxon>
        <taxon>Orbiliaceae</taxon>
        <taxon>Orbilia</taxon>
    </lineage>
</organism>
<evidence type="ECO:0000256" key="9">
    <source>
        <dbReference type="ARBA" id="ARBA00022729"/>
    </source>
</evidence>
<keyword evidence="4" id="KW-1003">Cell membrane</keyword>
<feature type="compositionally biased region" description="Polar residues" evidence="16">
    <location>
        <begin position="115"/>
        <end position="144"/>
    </location>
</feature>
<keyword evidence="7" id="KW-0336">GPI-anchor</keyword>
<keyword evidence="9 18" id="KW-0732">Signal</keyword>
<comment type="similarity">
    <text evidence="3">Belongs to the RBT5 family.</text>
</comment>
<proteinExistence type="inferred from homology"/>
<evidence type="ECO:0000256" key="12">
    <source>
        <dbReference type="ARBA" id="ARBA00023157"/>
    </source>
</evidence>
<evidence type="ECO:0000256" key="11">
    <source>
        <dbReference type="ARBA" id="ARBA00023136"/>
    </source>
</evidence>
<dbReference type="GO" id="GO:0046872">
    <property type="term" value="F:metal ion binding"/>
    <property type="evidence" value="ECO:0007669"/>
    <property type="project" value="UniProtKB-UniRule"/>
</dbReference>
<feature type="region of interest" description="Disordered" evidence="16">
    <location>
        <begin position="198"/>
        <end position="222"/>
    </location>
</feature>
<feature type="region of interest" description="Disordered" evidence="16">
    <location>
        <begin position="103"/>
        <end position="149"/>
    </location>
</feature>
<dbReference type="AlphaFoldDB" id="A0A8H2DQ02"/>
<keyword evidence="10 15" id="KW-0408">Iron</keyword>
<feature type="transmembrane region" description="Helical" evidence="17">
    <location>
        <begin position="159"/>
        <end position="182"/>
    </location>
</feature>
<comment type="caution">
    <text evidence="20">The sequence shown here is derived from an EMBL/GenBank/DDBJ whole genome shotgun (WGS) entry which is preliminary data.</text>
</comment>
<feature type="disulfide bond" evidence="15">
    <location>
        <begin position="29"/>
        <end position="69"/>
    </location>
</feature>
<dbReference type="InterPro" id="IPR051735">
    <property type="entry name" value="CFEM_domain"/>
</dbReference>
<dbReference type="PANTHER" id="PTHR37928">
    <property type="entry name" value="CFEM DOMAIN PROTEIN (AFU_ORTHOLOGUE AFUA_6G14090)"/>
    <property type="match status" value="1"/>
</dbReference>
<evidence type="ECO:0000256" key="1">
    <source>
        <dbReference type="ARBA" id="ARBA00004609"/>
    </source>
</evidence>
<evidence type="ECO:0000256" key="14">
    <source>
        <dbReference type="ARBA" id="ARBA00023288"/>
    </source>
</evidence>
<feature type="domain" description="CFEM" evidence="19">
    <location>
        <begin position="1"/>
        <end position="112"/>
    </location>
</feature>
<dbReference type="GO" id="GO:0005886">
    <property type="term" value="C:plasma membrane"/>
    <property type="evidence" value="ECO:0007669"/>
    <property type="project" value="UniProtKB-SubCell"/>
</dbReference>
<evidence type="ECO:0000313" key="21">
    <source>
        <dbReference type="Proteomes" id="UP000297595"/>
    </source>
</evidence>
<evidence type="ECO:0000256" key="7">
    <source>
        <dbReference type="ARBA" id="ARBA00022622"/>
    </source>
</evidence>
<protein>
    <recommendedName>
        <fullName evidence="19">CFEM domain-containing protein</fullName>
    </recommendedName>
</protein>
<keyword evidence="5" id="KW-0964">Secreted</keyword>
<keyword evidence="13" id="KW-0325">Glycoprotein</keyword>
<evidence type="ECO:0000256" key="18">
    <source>
        <dbReference type="SAM" id="SignalP"/>
    </source>
</evidence>
<feature type="signal peptide" evidence="18">
    <location>
        <begin position="1"/>
        <end position="19"/>
    </location>
</feature>
<sequence>MQAFVCLSWTFLFWPFALGQFEDGQIPQCASTCTYGAFYSPDCQDKDYLCLCKDPTMLTFLIPCTGAMCEPFEIDQTVDAVRELCAGVGVSLTITTTWSTTQSSTTALPSHRPSETASSSESLITPATTNPNSEATLSDTSTPETRGEAAGCSKLSAGAIAGVTIGVTVPVVALVGFLFILFRRKGRRLHVPVLSTSQSHETNNWGGIGPDNDIPGQLNEVK</sequence>
<evidence type="ECO:0000256" key="16">
    <source>
        <dbReference type="SAM" id="MobiDB-lite"/>
    </source>
</evidence>
<evidence type="ECO:0000256" key="2">
    <source>
        <dbReference type="ARBA" id="ARBA00004613"/>
    </source>
</evidence>
<evidence type="ECO:0000256" key="4">
    <source>
        <dbReference type="ARBA" id="ARBA00022475"/>
    </source>
</evidence>
<keyword evidence="17" id="KW-0812">Transmembrane</keyword>
<feature type="disulfide bond" evidence="15">
    <location>
        <begin position="43"/>
        <end position="50"/>
    </location>
</feature>
<feature type="disulfide bond" evidence="15">
    <location>
        <begin position="52"/>
        <end position="85"/>
    </location>
</feature>
<evidence type="ECO:0000256" key="13">
    <source>
        <dbReference type="ARBA" id="ARBA00023180"/>
    </source>
</evidence>
<evidence type="ECO:0000256" key="10">
    <source>
        <dbReference type="ARBA" id="ARBA00023004"/>
    </source>
</evidence>
<evidence type="ECO:0000256" key="8">
    <source>
        <dbReference type="ARBA" id="ARBA00022723"/>
    </source>
</evidence>
<dbReference type="PROSITE" id="PS52012">
    <property type="entry name" value="CFEM"/>
    <property type="match status" value="1"/>
</dbReference>
<keyword evidence="12 15" id="KW-1015">Disulfide bond</keyword>
<evidence type="ECO:0000256" key="3">
    <source>
        <dbReference type="ARBA" id="ARBA00010031"/>
    </source>
</evidence>